<protein>
    <submittedName>
        <fullName evidence="4">Acetyltransferase (GNAT) family protein</fullName>
    </submittedName>
</protein>
<dbReference type="EMBL" id="FQUO01000013">
    <property type="protein sequence ID" value="SHF85565.1"/>
    <property type="molecule type" value="Genomic_DNA"/>
</dbReference>
<dbReference type="STRING" id="1302690.BUE76_02795"/>
<dbReference type="RefSeq" id="WP_073045202.1">
    <property type="nucleotide sequence ID" value="NZ_FQUO01000013.1"/>
</dbReference>
<name>A0A1M5F267_9BACT</name>
<dbReference type="InterPro" id="IPR000182">
    <property type="entry name" value="GNAT_dom"/>
</dbReference>
<evidence type="ECO:0000313" key="5">
    <source>
        <dbReference type="Proteomes" id="UP000184368"/>
    </source>
</evidence>
<dbReference type="PANTHER" id="PTHR43877">
    <property type="entry name" value="AMINOALKYLPHOSPHONATE N-ACETYLTRANSFERASE-RELATED-RELATED"/>
    <property type="match status" value="1"/>
</dbReference>
<dbReference type="Pfam" id="PF00583">
    <property type="entry name" value="Acetyltransf_1"/>
    <property type="match status" value="1"/>
</dbReference>
<evidence type="ECO:0000256" key="2">
    <source>
        <dbReference type="ARBA" id="ARBA00023315"/>
    </source>
</evidence>
<keyword evidence="2" id="KW-0012">Acyltransferase</keyword>
<reference evidence="4 5" key="1">
    <citation type="submission" date="2016-11" db="EMBL/GenBank/DDBJ databases">
        <authorList>
            <person name="Jaros S."/>
            <person name="Januszkiewicz K."/>
            <person name="Wedrychowicz H."/>
        </authorList>
    </citation>
    <scope>NUCLEOTIDE SEQUENCE [LARGE SCALE GENOMIC DNA]</scope>
    <source>
        <strain evidence="4 5">DSM 26897</strain>
    </source>
</reference>
<evidence type="ECO:0000256" key="1">
    <source>
        <dbReference type="ARBA" id="ARBA00022679"/>
    </source>
</evidence>
<dbReference type="InterPro" id="IPR016181">
    <property type="entry name" value="Acyl_CoA_acyltransferase"/>
</dbReference>
<accession>A0A1M5F267</accession>
<organism evidence="4 5">
    <name type="scientific">Cnuella takakiae</name>
    <dbReference type="NCBI Taxonomy" id="1302690"/>
    <lineage>
        <taxon>Bacteria</taxon>
        <taxon>Pseudomonadati</taxon>
        <taxon>Bacteroidota</taxon>
        <taxon>Chitinophagia</taxon>
        <taxon>Chitinophagales</taxon>
        <taxon>Chitinophagaceae</taxon>
        <taxon>Cnuella</taxon>
    </lineage>
</organism>
<evidence type="ECO:0000313" key="4">
    <source>
        <dbReference type="EMBL" id="SHF85565.1"/>
    </source>
</evidence>
<dbReference type="PROSITE" id="PS51186">
    <property type="entry name" value="GNAT"/>
    <property type="match status" value="1"/>
</dbReference>
<dbReference type="InterPro" id="IPR050832">
    <property type="entry name" value="Bact_Acetyltransf"/>
</dbReference>
<gene>
    <name evidence="4" type="ORF">SAMN05444008_1136</name>
</gene>
<dbReference type="OrthoDB" id="9792929at2"/>
<dbReference type="SUPFAM" id="SSF55729">
    <property type="entry name" value="Acyl-CoA N-acyltransferases (Nat)"/>
    <property type="match status" value="1"/>
</dbReference>
<proteinExistence type="predicted"/>
<dbReference type="CDD" id="cd04301">
    <property type="entry name" value="NAT_SF"/>
    <property type="match status" value="1"/>
</dbReference>
<evidence type="ECO:0000259" key="3">
    <source>
        <dbReference type="PROSITE" id="PS51186"/>
    </source>
</evidence>
<dbReference type="PANTHER" id="PTHR43877:SF2">
    <property type="entry name" value="AMINOALKYLPHOSPHONATE N-ACETYLTRANSFERASE-RELATED"/>
    <property type="match status" value="1"/>
</dbReference>
<keyword evidence="1 4" id="KW-0808">Transferase</keyword>
<dbReference type="Gene3D" id="3.40.630.30">
    <property type="match status" value="1"/>
</dbReference>
<sequence length="150" mass="16972">MQIQRLTTSSKHLVTDLFNQYRVFYKQPSDPVLADAYISNRLQYGESVIFVALNDAGEPVGFTQLYSTWSSVRAVKNWILNDLYVTAAARRLGAGRKLIDAALAFARTEGAGYVQLETAEDNHNARRLYETIGFVQQAPETEYLVYRISL</sequence>
<dbReference type="Proteomes" id="UP000184368">
    <property type="component" value="Unassembled WGS sequence"/>
</dbReference>
<dbReference type="GO" id="GO:0016747">
    <property type="term" value="F:acyltransferase activity, transferring groups other than amino-acyl groups"/>
    <property type="evidence" value="ECO:0007669"/>
    <property type="project" value="InterPro"/>
</dbReference>
<feature type="domain" description="N-acetyltransferase" evidence="3">
    <location>
        <begin position="1"/>
        <end position="150"/>
    </location>
</feature>
<dbReference type="AlphaFoldDB" id="A0A1M5F267"/>
<keyword evidence="5" id="KW-1185">Reference proteome</keyword>